<organism evidence="1 2">
    <name type="scientific">Bacillus infantis</name>
    <dbReference type="NCBI Taxonomy" id="324767"/>
    <lineage>
        <taxon>Bacteria</taxon>
        <taxon>Bacillati</taxon>
        <taxon>Bacillota</taxon>
        <taxon>Bacilli</taxon>
        <taxon>Bacillales</taxon>
        <taxon>Bacillaceae</taxon>
        <taxon>Bacillus</taxon>
    </lineage>
</organism>
<gene>
    <name evidence="1" type="primary">fbpA</name>
    <name evidence="1" type="ORF">FZD51_06035</name>
</gene>
<comment type="caution">
    <text evidence="1">The sequence shown here is derived from an EMBL/GenBank/DDBJ whole genome shotgun (WGS) entry which is preliminary data.</text>
</comment>
<evidence type="ECO:0000313" key="1">
    <source>
        <dbReference type="EMBL" id="TYS50110.1"/>
    </source>
</evidence>
<dbReference type="EMBL" id="VTER01000003">
    <property type="protein sequence ID" value="TYS50110.1"/>
    <property type="molecule type" value="Genomic_DNA"/>
</dbReference>
<name>A0A5D4RGX3_9BACI</name>
<proteinExistence type="predicted"/>
<evidence type="ECO:0000313" key="2">
    <source>
        <dbReference type="Proteomes" id="UP000322139"/>
    </source>
</evidence>
<dbReference type="Proteomes" id="UP000322139">
    <property type="component" value="Unassembled WGS sequence"/>
</dbReference>
<dbReference type="InterPro" id="IPR025072">
    <property type="entry name" value="Fur_reg_FbpA"/>
</dbReference>
<protein>
    <submittedName>
        <fullName evidence="1">Fur-regulated basic protein FbpA</fullName>
    </submittedName>
</protein>
<dbReference type="RefSeq" id="WP_148973939.1">
    <property type="nucleotide sequence ID" value="NZ_VTER01000003.1"/>
</dbReference>
<accession>A0A5D4RGX3</accession>
<dbReference type="Pfam" id="PF13076">
    <property type="entry name" value="Fur_reg_FbpA"/>
    <property type="match status" value="1"/>
</dbReference>
<reference evidence="1 2" key="1">
    <citation type="submission" date="2019-08" db="EMBL/GenBank/DDBJ databases">
        <title>Bacillus genomes from the desert of Cuatro Cienegas, Coahuila.</title>
        <authorList>
            <person name="Olmedo-Alvarez G."/>
        </authorList>
    </citation>
    <scope>NUCLEOTIDE SEQUENCE [LARGE SCALE GENOMIC DNA]</scope>
    <source>
        <strain evidence="1 2">CH446_14T</strain>
    </source>
</reference>
<sequence>MAILMDQVQKRKQFIIKRLIQSGHSKAEDHKKLLDSTLTELERMYIDMACDIGREISMDIEV</sequence>
<dbReference type="AlphaFoldDB" id="A0A5D4RGX3"/>